<feature type="transmembrane region" description="Helical" evidence="1">
    <location>
        <begin position="269"/>
        <end position="294"/>
    </location>
</feature>
<keyword evidence="1" id="KW-0812">Transmembrane</keyword>
<feature type="chain" id="PRO_5042819542" description="Ig-like domain-containing protein" evidence="2">
    <location>
        <begin position="22"/>
        <end position="302"/>
    </location>
</feature>
<sequence length="302" mass="35092">MKKMMVLFSLVFLFLPSICYGENTGEFSSESSFDASSDLTSRYARKQILNGKTTNSKRKKEEVYLEFPFDNSPYMSFAQFVLNGPTNCYSGFIETIFYRDKIKIKDMYYEKDPVKTNKIGIYSTDLCFTSEEGVIYHYKNVPYQVRSDKPTIYFSEINFNKEKKTISGEVKMPLSINTYQIELFYTDNEDYHYQEALVDKNGRFTIDLNREAVEGKMYLRASDGLGNYADACDITKEGVTNYPIPPEALKVIKESYEVKNKNKNDLSGMVMIIFIRIIGVVVIILTLLRIRVLLKRRKKNKR</sequence>
<dbReference type="AlphaFoldDB" id="A0AAQ3WEL6"/>
<dbReference type="RefSeq" id="WP_086311990.1">
    <property type="nucleotide sequence ID" value="NZ_CP147244.1"/>
</dbReference>
<feature type="signal peptide" evidence="2">
    <location>
        <begin position="1"/>
        <end position="21"/>
    </location>
</feature>
<keyword evidence="1" id="KW-1133">Transmembrane helix</keyword>
<dbReference type="EMBL" id="CP147244">
    <property type="protein sequence ID" value="WYK02093.1"/>
    <property type="molecule type" value="Genomic_DNA"/>
</dbReference>
<evidence type="ECO:0008006" key="5">
    <source>
        <dbReference type="Google" id="ProtNLM"/>
    </source>
</evidence>
<name>A0AAQ3WEL6_9ENTE</name>
<evidence type="ECO:0000313" key="4">
    <source>
        <dbReference type="Proteomes" id="UP000194948"/>
    </source>
</evidence>
<dbReference type="Proteomes" id="UP000194948">
    <property type="component" value="Chromosome"/>
</dbReference>
<keyword evidence="2" id="KW-0732">Signal</keyword>
<accession>A0AAQ3WEL6</accession>
<organism evidence="3 4">
    <name type="scientific">Candidatus Enterococcus palustris</name>
    <dbReference type="NCBI Taxonomy" id="1834189"/>
    <lineage>
        <taxon>Bacteria</taxon>
        <taxon>Bacillati</taxon>
        <taxon>Bacillota</taxon>
        <taxon>Bacilli</taxon>
        <taxon>Lactobacillales</taxon>
        <taxon>Enterococcaceae</taxon>
        <taxon>Enterococcus</taxon>
    </lineage>
</organism>
<evidence type="ECO:0000256" key="1">
    <source>
        <dbReference type="SAM" id="Phobius"/>
    </source>
</evidence>
<keyword evidence="1" id="KW-0472">Membrane</keyword>
<proteinExistence type="predicted"/>
<evidence type="ECO:0000313" key="3">
    <source>
        <dbReference type="EMBL" id="WYK02093.1"/>
    </source>
</evidence>
<reference evidence="3 4" key="2">
    <citation type="submission" date="2024-03" db="EMBL/GenBank/DDBJ databases">
        <title>The Genome Sequence of Enterococcus sp. DIV0205d.</title>
        <authorList>
            <consortium name="The Broad Institute Genomics Platform"/>
            <consortium name="The Broad Institute Microbial Omics Core"/>
            <consortium name="The Broad Institute Genomic Center for Infectious Diseases"/>
            <person name="Earl A."/>
            <person name="Manson A."/>
            <person name="Gilmore M."/>
            <person name="Schwartman J."/>
            <person name="Shea T."/>
            <person name="Abouelleil A."/>
            <person name="Cao P."/>
            <person name="Chapman S."/>
            <person name="Cusick C."/>
            <person name="Young S."/>
            <person name="Neafsey D."/>
            <person name="Nusbaum C."/>
            <person name="Birren B."/>
        </authorList>
    </citation>
    <scope>NUCLEOTIDE SEQUENCE [LARGE SCALE GENOMIC DNA]</scope>
    <source>
        <strain evidence="3 4">7F3_DIV0205</strain>
    </source>
</reference>
<evidence type="ECO:0000256" key="2">
    <source>
        <dbReference type="SAM" id="SignalP"/>
    </source>
</evidence>
<protein>
    <recommendedName>
        <fullName evidence="5">Ig-like domain-containing protein</fullName>
    </recommendedName>
</protein>
<gene>
    <name evidence="3" type="ORF">A5821_003236</name>
</gene>
<reference evidence="4" key="1">
    <citation type="submission" date="2017-05" db="EMBL/GenBank/DDBJ databases">
        <title>The Genome Sequence of EEnterococcus faecalis 9F2_4866.</title>
        <authorList>
            <consortium name="The Broad Institute Genomics Platform"/>
            <consortium name="The Broad Institute Genomic Center for Infectious Diseases"/>
            <person name="Earl A."/>
            <person name="Manson A."/>
            <person name="Schwartman J."/>
            <person name="Gilmore M."/>
            <person name="Abouelleil A."/>
            <person name="Cao P."/>
            <person name="Chapman S."/>
            <person name="Cusick C."/>
            <person name="Shea T."/>
            <person name="Young S."/>
            <person name="Neafsey D."/>
            <person name="Nusbaum C."/>
            <person name="Birren B."/>
        </authorList>
    </citation>
    <scope>NUCLEOTIDE SEQUENCE [LARGE SCALE GENOMIC DNA]</scope>
    <source>
        <strain evidence="4">7F3_DIV0205</strain>
    </source>
</reference>
<keyword evidence="4" id="KW-1185">Reference proteome</keyword>